<evidence type="ECO:0000313" key="2">
    <source>
        <dbReference type="EMBL" id="CAF4268021.1"/>
    </source>
</evidence>
<evidence type="ECO:0000313" key="3">
    <source>
        <dbReference type="Proteomes" id="UP000663823"/>
    </source>
</evidence>
<evidence type="ECO:0000256" key="1">
    <source>
        <dbReference type="SAM" id="SignalP"/>
    </source>
</evidence>
<dbReference type="AlphaFoldDB" id="A0A820FZI9"/>
<feature type="chain" id="PRO_5032556078" evidence="1">
    <location>
        <begin position="21"/>
        <end position="141"/>
    </location>
</feature>
<proteinExistence type="predicted"/>
<name>A0A820FZI9_9BILA</name>
<keyword evidence="1" id="KW-0732">Signal</keyword>
<sequence length="141" mass="16344">MKIVQCVLIIILYRLACNIAHLSSISETDKKHHDQVNGDPILIEISWTIHDYVLHTIPTLQVVTNPLLSRQFSPIYKEIFANLKKLNAEYIRYAVWYPYPKLAVAELDPPSDLFQCGNVGENCRDKRNYINKKNHNVNIHC</sequence>
<organism evidence="2 3">
    <name type="scientific">Rotaria sordida</name>
    <dbReference type="NCBI Taxonomy" id="392033"/>
    <lineage>
        <taxon>Eukaryota</taxon>
        <taxon>Metazoa</taxon>
        <taxon>Spiralia</taxon>
        <taxon>Gnathifera</taxon>
        <taxon>Rotifera</taxon>
        <taxon>Eurotatoria</taxon>
        <taxon>Bdelloidea</taxon>
        <taxon>Philodinida</taxon>
        <taxon>Philodinidae</taxon>
        <taxon>Rotaria</taxon>
    </lineage>
</organism>
<reference evidence="2" key="1">
    <citation type="submission" date="2021-02" db="EMBL/GenBank/DDBJ databases">
        <authorList>
            <person name="Nowell W R."/>
        </authorList>
    </citation>
    <scope>NUCLEOTIDE SEQUENCE</scope>
</reference>
<accession>A0A820FZI9</accession>
<dbReference type="Proteomes" id="UP000663823">
    <property type="component" value="Unassembled WGS sequence"/>
</dbReference>
<feature type="signal peptide" evidence="1">
    <location>
        <begin position="1"/>
        <end position="20"/>
    </location>
</feature>
<comment type="caution">
    <text evidence="2">The sequence shown here is derived from an EMBL/GenBank/DDBJ whole genome shotgun (WGS) entry which is preliminary data.</text>
</comment>
<gene>
    <name evidence="2" type="ORF">OTI717_LOCUS40999</name>
</gene>
<dbReference type="EMBL" id="CAJOAX010037110">
    <property type="protein sequence ID" value="CAF4268021.1"/>
    <property type="molecule type" value="Genomic_DNA"/>
</dbReference>
<protein>
    <submittedName>
        <fullName evidence="2">Uncharacterized protein</fullName>
    </submittedName>
</protein>